<name>A0A843TWH8_COLES</name>
<protein>
    <submittedName>
        <fullName evidence="1">Uncharacterized protein</fullName>
    </submittedName>
</protein>
<dbReference type="Proteomes" id="UP000652761">
    <property type="component" value="Unassembled WGS sequence"/>
</dbReference>
<dbReference type="EMBL" id="NMUH01000330">
    <property type="protein sequence ID" value="MQL77092.1"/>
    <property type="molecule type" value="Genomic_DNA"/>
</dbReference>
<proteinExistence type="predicted"/>
<evidence type="ECO:0000313" key="1">
    <source>
        <dbReference type="EMBL" id="MQL77092.1"/>
    </source>
</evidence>
<gene>
    <name evidence="1" type="ORF">Taro_009488</name>
</gene>
<reference evidence="1" key="1">
    <citation type="submission" date="2017-07" db="EMBL/GenBank/DDBJ databases">
        <title>Taro Niue Genome Assembly and Annotation.</title>
        <authorList>
            <person name="Atibalentja N."/>
            <person name="Keating K."/>
            <person name="Fields C.J."/>
        </authorList>
    </citation>
    <scope>NUCLEOTIDE SEQUENCE</scope>
    <source>
        <strain evidence="1">Niue_2</strain>
        <tissue evidence="1">Leaf</tissue>
    </source>
</reference>
<accession>A0A843TWH8</accession>
<keyword evidence="2" id="KW-1185">Reference proteome</keyword>
<evidence type="ECO:0000313" key="2">
    <source>
        <dbReference type="Proteomes" id="UP000652761"/>
    </source>
</evidence>
<dbReference type="AlphaFoldDB" id="A0A843TWH8"/>
<comment type="caution">
    <text evidence="1">The sequence shown here is derived from an EMBL/GenBank/DDBJ whole genome shotgun (WGS) entry which is preliminary data.</text>
</comment>
<organism evidence="1 2">
    <name type="scientific">Colocasia esculenta</name>
    <name type="common">Wild taro</name>
    <name type="synonym">Arum esculentum</name>
    <dbReference type="NCBI Taxonomy" id="4460"/>
    <lineage>
        <taxon>Eukaryota</taxon>
        <taxon>Viridiplantae</taxon>
        <taxon>Streptophyta</taxon>
        <taxon>Embryophyta</taxon>
        <taxon>Tracheophyta</taxon>
        <taxon>Spermatophyta</taxon>
        <taxon>Magnoliopsida</taxon>
        <taxon>Liliopsida</taxon>
        <taxon>Araceae</taxon>
        <taxon>Aroideae</taxon>
        <taxon>Colocasieae</taxon>
        <taxon>Colocasia</taxon>
    </lineage>
</organism>
<sequence length="23" mass="2516">MLCKLDLGTSSLEHIVCVVSLRV</sequence>